<evidence type="ECO:0000313" key="2">
    <source>
        <dbReference type="Proteomes" id="UP000196368"/>
    </source>
</evidence>
<name>A0A1Y4DD81_9BACT</name>
<sequence>MTPLQENIQTAVSRMTEYLTEHKTASSWQLKIMFRLSSSVLYLALGVLYSQGKISLEADGINYNVTWGQKPAPVPPATPIAENM</sequence>
<protein>
    <submittedName>
        <fullName evidence="1">Uncharacterized protein</fullName>
    </submittedName>
</protein>
<proteinExistence type="predicted"/>
<comment type="caution">
    <text evidence="1">The sequence shown here is derived from an EMBL/GenBank/DDBJ whole genome shotgun (WGS) entry which is preliminary data.</text>
</comment>
<dbReference type="RefSeq" id="WP_087287748.1">
    <property type="nucleotide sequence ID" value="NZ_NFJD01000002.1"/>
</dbReference>
<dbReference type="OrthoDB" id="9801597at2"/>
<keyword evidence="2" id="KW-1185">Reference proteome</keyword>
<accession>A0A1Y4DD81</accession>
<dbReference type="Proteomes" id="UP000196368">
    <property type="component" value="Unassembled WGS sequence"/>
</dbReference>
<evidence type="ECO:0000313" key="1">
    <source>
        <dbReference type="EMBL" id="OUO56825.1"/>
    </source>
</evidence>
<gene>
    <name evidence="1" type="ORF">B5F75_02985</name>
</gene>
<reference evidence="2" key="1">
    <citation type="submission" date="2017-04" db="EMBL/GenBank/DDBJ databases">
        <title>Function of individual gut microbiota members based on whole genome sequencing of pure cultures obtained from chicken caecum.</title>
        <authorList>
            <person name="Medvecky M."/>
            <person name="Cejkova D."/>
            <person name="Polansky O."/>
            <person name="Karasova D."/>
            <person name="Kubasova T."/>
            <person name="Cizek A."/>
            <person name="Rychlik I."/>
        </authorList>
    </citation>
    <scope>NUCLEOTIDE SEQUENCE [LARGE SCALE GENOMIC DNA]</scope>
    <source>
        <strain evidence="2">An273</strain>
    </source>
</reference>
<organism evidence="1 2">
    <name type="scientific">Candidatus Avelusimicrobium gallicola</name>
    <dbReference type="NCBI Taxonomy" id="2562704"/>
    <lineage>
        <taxon>Bacteria</taxon>
        <taxon>Pseudomonadati</taxon>
        <taxon>Elusimicrobiota</taxon>
        <taxon>Elusimicrobia</taxon>
        <taxon>Elusimicrobiales</taxon>
        <taxon>Elusimicrobiaceae</taxon>
        <taxon>Candidatus Avelusimicrobium</taxon>
    </lineage>
</organism>
<dbReference type="EMBL" id="NFJD01000002">
    <property type="protein sequence ID" value="OUO56825.1"/>
    <property type="molecule type" value="Genomic_DNA"/>
</dbReference>
<dbReference type="AlphaFoldDB" id="A0A1Y4DD81"/>